<dbReference type="NCBIfam" id="TIGR02595">
    <property type="entry name" value="PEP_CTERM"/>
    <property type="match status" value="1"/>
</dbReference>
<feature type="signal peptide" evidence="1">
    <location>
        <begin position="1"/>
        <end position="24"/>
    </location>
</feature>
<sequence length="298" mass="30688" precursor="true">MKGNILLTEACLAAVALSGTTASAQLISDAFEVDSSASYTVLDESNATSGDGTPDSTIDFAFDYIAAGIPLAPNSLAGDTGGLRMAVNETSNDAGPADHITAFHNTVLSGSYSLQVDIYMGVESAGGTTEFSSAGIGSDALDFNSIFTPIAGDGHFLSMTGDGGSGSDYRHFVEGTPVADGDASYRNDLNTTNAPGDTYQEIFPGGDFPGSPGNRWTTLTINATSSKVSYLLDGTTIIVTDSADIDGQVSLGYGDMFSSVGPHFVVFDNLIVSEIPEPTSLALLGMGALGLLVRRRQS</sequence>
<feature type="domain" description="Ice-binding protein C-terminal" evidence="2">
    <location>
        <begin position="275"/>
        <end position="296"/>
    </location>
</feature>
<evidence type="ECO:0000313" key="4">
    <source>
        <dbReference type="Proteomes" id="UP000319852"/>
    </source>
</evidence>
<dbReference type="KEGG" id="amob:HG15A2_05000"/>
<dbReference type="Pfam" id="PF07589">
    <property type="entry name" value="PEP-CTERM"/>
    <property type="match status" value="1"/>
</dbReference>
<keyword evidence="4" id="KW-1185">Reference proteome</keyword>
<reference evidence="3 4" key="1">
    <citation type="submission" date="2019-02" db="EMBL/GenBank/DDBJ databases">
        <title>Deep-cultivation of Planctomycetes and their phenomic and genomic characterization uncovers novel biology.</title>
        <authorList>
            <person name="Wiegand S."/>
            <person name="Jogler M."/>
            <person name="Boedeker C."/>
            <person name="Pinto D."/>
            <person name="Vollmers J."/>
            <person name="Rivas-Marin E."/>
            <person name="Kohn T."/>
            <person name="Peeters S.H."/>
            <person name="Heuer A."/>
            <person name="Rast P."/>
            <person name="Oberbeckmann S."/>
            <person name="Bunk B."/>
            <person name="Jeske O."/>
            <person name="Meyerdierks A."/>
            <person name="Storesund J.E."/>
            <person name="Kallscheuer N."/>
            <person name="Luecker S."/>
            <person name="Lage O.M."/>
            <person name="Pohl T."/>
            <person name="Merkel B.J."/>
            <person name="Hornburger P."/>
            <person name="Mueller R.-W."/>
            <person name="Bruemmer F."/>
            <person name="Labrenz M."/>
            <person name="Spormann A.M."/>
            <person name="Op den Camp H."/>
            <person name="Overmann J."/>
            <person name="Amann R."/>
            <person name="Jetten M.S.M."/>
            <person name="Mascher T."/>
            <person name="Medema M.H."/>
            <person name="Devos D.P."/>
            <person name="Kaster A.-K."/>
            <person name="Ovreas L."/>
            <person name="Rohde M."/>
            <person name="Galperin M.Y."/>
            <person name="Jogler C."/>
        </authorList>
    </citation>
    <scope>NUCLEOTIDE SEQUENCE [LARGE SCALE GENOMIC DNA]</scope>
    <source>
        <strain evidence="3 4">HG15A2</strain>
    </source>
</reference>
<evidence type="ECO:0000256" key="1">
    <source>
        <dbReference type="SAM" id="SignalP"/>
    </source>
</evidence>
<dbReference type="EMBL" id="CP036263">
    <property type="protein sequence ID" value="QDS97239.1"/>
    <property type="molecule type" value="Genomic_DNA"/>
</dbReference>
<accession>A0A517MQT0</accession>
<name>A0A517MQT0_9BACT</name>
<dbReference type="RefSeq" id="WP_145057453.1">
    <property type="nucleotide sequence ID" value="NZ_CP036263.1"/>
</dbReference>
<dbReference type="InterPro" id="IPR013424">
    <property type="entry name" value="Ice-binding_C"/>
</dbReference>
<evidence type="ECO:0000259" key="2">
    <source>
        <dbReference type="Pfam" id="PF07589"/>
    </source>
</evidence>
<protein>
    <submittedName>
        <fullName evidence="3">PEP-CTERM motif protein</fullName>
    </submittedName>
</protein>
<dbReference type="AlphaFoldDB" id="A0A517MQT0"/>
<gene>
    <name evidence="3" type="ORF">HG15A2_05000</name>
</gene>
<feature type="chain" id="PRO_5022096257" evidence="1">
    <location>
        <begin position="25"/>
        <end position="298"/>
    </location>
</feature>
<dbReference type="Proteomes" id="UP000319852">
    <property type="component" value="Chromosome"/>
</dbReference>
<dbReference type="OrthoDB" id="265471at2"/>
<proteinExistence type="predicted"/>
<organism evidence="3 4">
    <name type="scientific">Adhaeretor mobilis</name>
    <dbReference type="NCBI Taxonomy" id="1930276"/>
    <lineage>
        <taxon>Bacteria</taxon>
        <taxon>Pseudomonadati</taxon>
        <taxon>Planctomycetota</taxon>
        <taxon>Planctomycetia</taxon>
        <taxon>Pirellulales</taxon>
        <taxon>Lacipirellulaceae</taxon>
        <taxon>Adhaeretor</taxon>
    </lineage>
</organism>
<keyword evidence="1" id="KW-0732">Signal</keyword>
<evidence type="ECO:0000313" key="3">
    <source>
        <dbReference type="EMBL" id="QDS97239.1"/>
    </source>
</evidence>